<reference evidence="3 4" key="2">
    <citation type="journal article" date="2015" name="Stand. Genomic Sci.">
        <title>Draft genome sequence of marine-derived Streptomyces sp. TP-A0598, a producer of anti-MRSA antibiotic lydicamycins.</title>
        <authorList>
            <person name="Komaki H."/>
            <person name="Ichikawa N."/>
            <person name="Hosoyama A."/>
            <person name="Fujita N."/>
            <person name="Igarashi Y."/>
        </authorList>
    </citation>
    <scope>NUCLEOTIDE SEQUENCE [LARGE SCALE GENOMIC DNA]</scope>
    <source>
        <strain evidence="3 4">NBRC 110027</strain>
    </source>
</reference>
<dbReference type="RefSeq" id="WP_042162111.1">
    <property type="nucleotide sequence ID" value="NZ_BBNO01000012.1"/>
</dbReference>
<dbReference type="AlphaFoldDB" id="A0A0P4RIE9"/>
<dbReference type="OrthoDB" id="528553at2"/>
<accession>A0A0P4RIE9</accession>
<gene>
    <name evidence="3" type="primary">nha1</name>
    <name evidence="3" type="ORF">TPA0598_12_01430</name>
</gene>
<dbReference type="GO" id="GO:0003824">
    <property type="term" value="F:catalytic activity"/>
    <property type="evidence" value="ECO:0007669"/>
    <property type="project" value="InterPro"/>
</dbReference>
<dbReference type="Pfam" id="PF02979">
    <property type="entry name" value="NHase_alpha"/>
    <property type="match status" value="1"/>
</dbReference>
<evidence type="ECO:0000313" key="4">
    <source>
        <dbReference type="Proteomes" id="UP000048965"/>
    </source>
</evidence>
<name>A0A0P4RIE9_9ACTN</name>
<organism evidence="3 4">
    <name type="scientific">Streptomyces lydicamycinicus</name>
    <dbReference type="NCBI Taxonomy" id="1546107"/>
    <lineage>
        <taxon>Bacteria</taxon>
        <taxon>Bacillati</taxon>
        <taxon>Actinomycetota</taxon>
        <taxon>Actinomycetes</taxon>
        <taxon>Kitasatosporales</taxon>
        <taxon>Streptomycetaceae</taxon>
        <taxon>Streptomyces</taxon>
    </lineage>
</organism>
<feature type="domain" description="Nitrile hydratase alpha/Thiocyanate hydrolase gamma" evidence="2">
    <location>
        <begin position="10"/>
        <end position="194"/>
    </location>
</feature>
<reference evidence="4" key="1">
    <citation type="submission" date="2014-09" db="EMBL/GenBank/DDBJ databases">
        <title>Whole genome shotgun sequence of Streptomyces sp. NBRC 110027.</title>
        <authorList>
            <person name="Komaki H."/>
            <person name="Ichikawa N."/>
            <person name="Katano-Makiyama Y."/>
            <person name="Hosoyama A."/>
            <person name="Hashimoto M."/>
            <person name="Uohara A."/>
            <person name="Kitahashi Y."/>
            <person name="Ohji S."/>
            <person name="Kimura A."/>
            <person name="Yamazoe A."/>
            <person name="Igarashi Y."/>
            <person name="Fujita N."/>
        </authorList>
    </citation>
    <scope>NUCLEOTIDE SEQUENCE [LARGE SCALE GENOMIC DNA]</scope>
    <source>
        <strain evidence="4">NBRC 110027</strain>
    </source>
</reference>
<protein>
    <submittedName>
        <fullName evidence="3">Nitrile hydratase alpha subunit</fullName>
    </submittedName>
</protein>
<dbReference type="InterPro" id="IPR004232">
    <property type="entry name" value="CN_Hdrtase_a/SCN_Hdrlase_g"/>
</dbReference>
<dbReference type="InterPro" id="IPR036648">
    <property type="entry name" value="CN_Hdrase_a/SCN_Hdrase_g_sf"/>
</dbReference>
<evidence type="ECO:0000259" key="2">
    <source>
        <dbReference type="Pfam" id="PF02979"/>
    </source>
</evidence>
<dbReference type="EMBL" id="BBNO01000012">
    <property type="protein sequence ID" value="GAO12775.1"/>
    <property type="molecule type" value="Genomic_DNA"/>
</dbReference>
<dbReference type="Gene3D" id="3.90.330.10">
    <property type="entry name" value="Nitrile hydratase alpha /Thiocyanate hydrolase gamma"/>
    <property type="match status" value="1"/>
</dbReference>
<keyword evidence="1" id="KW-0479">Metal-binding</keyword>
<evidence type="ECO:0000313" key="3">
    <source>
        <dbReference type="EMBL" id="GAO12775.1"/>
    </source>
</evidence>
<dbReference type="SUPFAM" id="SSF56209">
    <property type="entry name" value="Nitrile hydratase alpha chain"/>
    <property type="match status" value="1"/>
</dbReference>
<keyword evidence="4" id="KW-1185">Reference proteome</keyword>
<proteinExistence type="predicted"/>
<evidence type="ECO:0000256" key="1">
    <source>
        <dbReference type="ARBA" id="ARBA00022723"/>
    </source>
</evidence>
<sequence>MSGEHTSTPVAARVRRLEARLTGAGVVTEEQLDAALAAMLEGASPVNGARIVARAWTDPGFRERLLADANAALPEVGLSMAGGIQEQRLKVVENTATTHHVLVCTLCSCYPIGLLGPSPSWYKSEAYRSRVVREPRAVLAEFGLELPDDTTITVWDSSAESRYMVLPRRPEGTGGRSEPELAALVTREGLIGTAAV</sequence>
<dbReference type="Proteomes" id="UP000048965">
    <property type="component" value="Unassembled WGS sequence"/>
</dbReference>
<dbReference type="GO" id="GO:0046914">
    <property type="term" value="F:transition metal ion binding"/>
    <property type="evidence" value="ECO:0007669"/>
    <property type="project" value="InterPro"/>
</dbReference>
<comment type="caution">
    <text evidence="3">The sequence shown here is derived from an EMBL/GenBank/DDBJ whole genome shotgun (WGS) entry which is preliminary data.</text>
</comment>